<dbReference type="Gene3D" id="2.40.40.50">
    <property type="entry name" value="Ubiquitin fusion degradation protein UFD1, N-terminal domain"/>
    <property type="match status" value="1"/>
</dbReference>
<proteinExistence type="predicted"/>
<evidence type="ECO:0000259" key="1">
    <source>
        <dbReference type="Pfam" id="PF00789"/>
    </source>
</evidence>
<name>A0AAU9LIB3_9STRA</name>
<evidence type="ECO:0000313" key="2">
    <source>
        <dbReference type="EMBL" id="CAH0480703.1"/>
    </source>
</evidence>
<evidence type="ECO:0000313" key="3">
    <source>
        <dbReference type="Proteomes" id="UP001160483"/>
    </source>
</evidence>
<dbReference type="EMBL" id="CAKKTJ010000325">
    <property type="protein sequence ID" value="CAH0480703.1"/>
    <property type="molecule type" value="Genomic_DNA"/>
</dbReference>
<dbReference type="Pfam" id="PF00789">
    <property type="entry name" value="UBX"/>
    <property type="match status" value="1"/>
</dbReference>
<reference evidence="2" key="1">
    <citation type="submission" date="2021-11" db="EMBL/GenBank/DDBJ databases">
        <authorList>
            <person name="Islam A."/>
            <person name="Islam S."/>
            <person name="Flora M.S."/>
            <person name="Rahman M."/>
            <person name="Ziaur R.M."/>
            <person name="Epstein J.H."/>
            <person name="Hassan M."/>
            <person name="Klassen M."/>
            <person name="Woodard K."/>
            <person name="Webb A."/>
            <person name="Webby R.J."/>
            <person name="El Zowalaty M.E."/>
        </authorList>
    </citation>
    <scope>NUCLEOTIDE SEQUENCE</scope>
    <source>
        <strain evidence="2">Pbs3</strain>
    </source>
</reference>
<protein>
    <recommendedName>
        <fullName evidence="1">UBX domain-containing protein</fullName>
    </recommendedName>
</protein>
<organism evidence="2 3">
    <name type="scientific">Peronospora belbahrii</name>
    <dbReference type="NCBI Taxonomy" id="622444"/>
    <lineage>
        <taxon>Eukaryota</taxon>
        <taxon>Sar</taxon>
        <taxon>Stramenopiles</taxon>
        <taxon>Oomycota</taxon>
        <taxon>Peronosporomycetes</taxon>
        <taxon>Peronosporales</taxon>
        <taxon>Peronosporaceae</taxon>
        <taxon>Peronospora</taxon>
    </lineage>
</organism>
<dbReference type="AlphaFoldDB" id="A0AAU9LIB3"/>
<dbReference type="Proteomes" id="UP001160483">
    <property type="component" value="Unassembled WGS sequence"/>
</dbReference>
<gene>
    <name evidence="2" type="ORF">PBS003_LOCUS7319</name>
</gene>
<dbReference type="InterPro" id="IPR001012">
    <property type="entry name" value="UBX_dom"/>
</dbReference>
<dbReference type="Gene3D" id="3.10.20.90">
    <property type="entry name" value="Phosphatidylinositol 3-kinase Catalytic Subunit, Chain A, domain 1"/>
    <property type="match status" value="1"/>
</dbReference>
<sequence>MMVYHELVSERSTRAFTLGRVDSKLYGSPLPVSALKELDPQNALDLGVFAFELSFEHQSARLNGQVSTVRQTHAGVLEIVVNEGRVWLPPIVAALLYKRTKELPDSVHVRFVRLEKGKFASLQLRGKDIAKRRLKVLVSELKTERAGKEAEKRMEMRLCVIALAQECKGAQASRLRAGSCPCLRCKAFEIVKVLTGENAQLFQLAATYPRHLFGDEAVEKTLQEVGLNGRQEVLFVAKLTASQVIREPATTQETLRADQAPVAGLERSYLIFGMKLDGLKNAA</sequence>
<dbReference type="InterPro" id="IPR042299">
    <property type="entry name" value="Ufd1-like_Nn"/>
</dbReference>
<feature type="domain" description="UBX" evidence="1">
    <location>
        <begin position="188"/>
        <end position="236"/>
    </location>
</feature>
<comment type="caution">
    <text evidence="2">The sequence shown here is derived from an EMBL/GenBank/DDBJ whole genome shotgun (WGS) entry which is preliminary data.</text>
</comment>
<accession>A0AAU9LIB3</accession>